<evidence type="ECO:0000313" key="1">
    <source>
        <dbReference type="EMBL" id="GGK94995.1"/>
    </source>
</evidence>
<proteinExistence type="predicted"/>
<organism evidence="1 2">
    <name type="scientific">Deinococcus radiotolerans</name>
    <dbReference type="NCBI Taxonomy" id="1309407"/>
    <lineage>
        <taxon>Bacteria</taxon>
        <taxon>Thermotogati</taxon>
        <taxon>Deinococcota</taxon>
        <taxon>Deinococci</taxon>
        <taxon>Deinococcales</taxon>
        <taxon>Deinococcaceae</taxon>
        <taxon>Deinococcus</taxon>
    </lineage>
</organism>
<dbReference type="Gene3D" id="3.40.50.300">
    <property type="entry name" value="P-loop containing nucleotide triphosphate hydrolases"/>
    <property type="match status" value="1"/>
</dbReference>
<dbReference type="PANTHER" id="PTHR34301">
    <property type="entry name" value="DNA-BINDING PROTEIN-RELATED"/>
    <property type="match status" value="1"/>
</dbReference>
<dbReference type="RefSeq" id="WP_189067974.1">
    <property type="nucleotide sequence ID" value="NZ_BMPE01000001.1"/>
</dbReference>
<dbReference type="InterPro" id="IPR027417">
    <property type="entry name" value="P-loop_NTPase"/>
</dbReference>
<dbReference type="SUPFAM" id="SSF52540">
    <property type="entry name" value="P-loop containing nucleoside triphosphate hydrolases"/>
    <property type="match status" value="1"/>
</dbReference>
<evidence type="ECO:0008006" key="3">
    <source>
        <dbReference type="Google" id="ProtNLM"/>
    </source>
</evidence>
<dbReference type="PANTHER" id="PTHR34301:SF8">
    <property type="entry name" value="ATPASE DOMAIN-CONTAINING PROTEIN"/>
    <property type="match status" value="1"/>
</dbReference>
<gene>
    <name evidence="1" type="ORF">GCM10010844_11920</name>
</gene>
<dbReference type="EMBL" id="BMPE01000001">
    <property type="protein sequence ID" value="GGK94995.1"/>
    <property type="molecule type" value="Genomic_DNA"/>
</dbReference>
<sequence>MSIGIPDRLLNSQAKGLIDSLCQSFLSSVDGVMDITRNPEYYVHEKGLYSFAISKPIKRIRETFGVNRELLVLMTSFVEQQPRTIEAAKKIIELLEGRVESNTVVIIHSDPAGNTKLRLWGREAGISIIPIYINERLGKINEFEKNLIDEFYSFDPFDVSGPVSEEGRFFGRKNEALEISRQIVRGEIKSFLGIRKIGKTSLIHRIKDDLSSHDNLLIIMIDCSRDAVSMCDDAGLMNSLAEAIQNSGSRTYVSPSIPKNRNPDIVTASENLLKQIIACSKSIVFIFDEIDYITPSSPTNNSWNKNFNPFWRNFRSIFQDLKRQGKIVSLVVCGVSGFWFREESISGVENAALSFIPENYLTPLSENASVSMIRELGLLCGIRFGESVPEMIAKECGYIPFWMRKAGSYIHQKLLDSDKPYNLSQEEAKVLLATYIEEDGILTSSVAIKHLFRVDPATKLASEKFLSGHKILSSEELTLHRYGILKRQSGKYSFSGALFENAIQDYFKNKNTFESDGIVTPKNEAQFGEWAEELALLSRRMNILESNLRSLILNFIRASYLKDKSQTTDDRIKSCLSQDRRKQLAAYSKEALMDKLYWIELKNIICKEWSIFEFIFSDQSKLKSAFETLNDRPYAHAKPLDIYSIALYRRELDWIEDKMSKI</sequence>
<name>A0ABQ2FJK1_9DEIO</name>
<evidence type="ECO:0000313" key="2">
    <source>
        <dbReference type="Proteomes" id="UP000604341"/>
    </source>
</evidence>
<comment type="caution">
    <text evidence="1">The sequence shown here is derived from an EMBL/GenBank/DDBJ whole genome shotgun (WGS) entry which is preliminary data.</text>
</comment>
<keyword evidence="2" id="KW-1185">Reference proteome</keyword>
<protein>
    <recommendedName>
        <fullName evidence="3">ATP-binding protein</fullName>
    </recommendedName>
</protein>
<accession>A0ABQ2FJK1</accession>
<dbReference type="Proteomes" id="UP000604341">
    <property type="component" value="Unassembled WGS sequence"/>
</dbReference>
<reference evidence="2" key="1">
    <citation type="journal article" date="2019" name="Int. J. Syst. Evol. Microbiol.">
        <title>The Global Catalogue of Microorganisms (GCM) 10K type strain sequencing project: providing services to taxonomists for standard genome sequencing and annotation.</title>
        <authorList>
            <consortium name="The Broad Institute Genomics Platform"/>
            <consortium name="The Broad Institute Genome Sequencing Center for Infectious Disease"/>
            <person name="Wu L."/>
            <person name="Ma J."/>
        </authorList>
    </citation>
    <scope>NUCLEOTIDE SEQUENCE [LARGE SCALE GENOMIC DNA]</scope>
    <source>
        <strain evidence="2">JCM 19173</strain>
    </source>
</reference>